<name>A0ABM1S7N4_LIMPO</name>
<evidence type="ECO:0000313" key="5">
    <source>
        <dbReference type="RefSeq" id="XP_022239639.1"/>
    </source>
</evidence>
<sequence>MSTVEQRHFPYKVWSCHRETRKAVVAASLSDLRIKGGERLGYSNPTELKVVLESDGTEVEDENYFKTVDRDTIFILLRPGEQWFPPSMETLRAAITAIPRIVCDVINSLELVDKQPSWKIMDNKGRITVVLHWDQRDIHRPPGRQPSSKQGTMWRVEVMSQEAQTADQTTADIKDLSIQRGACAKLSLEDLETRLPSCMLPKKIIEKEEELPEEGTSAGPSAIAVQRKVGKGHVRFLNVTRESKIPQQNESESDTENTAYDEEQLSERYLLLTDQLSLEQNCHLTIKDIGVILERLSSKIVDVDKLEREKESSEVHNWTIKASIRGEVLREIGVIYNGQYYGIIEHPGYF</sequence>
<evidence type="ECO:0000313" key="4">
    <source>
        <dbReference type="Proteomes" id="UP000694941"/>
    </source>
</evidence>
<dbReference type="SUPFAM" id="SSF54277">
    <property type="entry name" value="CAD &amp; PB1 domains"/>
    <property type="match status" value="1"/>
</dbReference>
<dbReference type="Pfam" id="PF02017">
    <property type="entry name" value="CIDE-N"/>
    <property type="match status" value="1"/>
</dbReference>
<dbReference type="PANTHER" id="PTHR12306">
    <property type="entry name" value="CELL DEATH ACTIVATOR CIDE"/>
    <property type="match status" value="1"/>
</dbReference>
<dbReference type="PROSITE" id="PS51135">
    <property type="entry name" value="CIDE_N"/>
    <property type="match status" value="1"/>
</dbReference>
<evidence type="ECO:0000259" key="3">
    <source>
        <dbReference type="PROSITE" id="PS51135"/>
    </source>
</evidence>
<feature type="domain" description="CIDE-N" evidence="3">
    <location>
        <begin position="7"/>
        <end position="85"/>
    </location>
</feature>
<organism evidence="4 5">
    <name type="scientific">Limulus polyphemus</name>
    <name type="common">Atlantic horseshoe crab</name>
    <dbReference type="NCBI Taxonomy" id="6850"/>
    <lineage>
        <taxon>Eukaryota</taxon>
        <taxon>Metazoa</taxon>
        <taxon>Ecdysozoa</taxon>
        <taxon>Arthropoda</taxon>
        <taxon>Chelicerata</taxon>
        <taxon>Merostomata</taxon>
        <taxon>Xiphosura</taxon>
        <taxon>Limulidae</taxon>
        <taxon>Limulus</taxon>
    </lineage>
</organism>
<evidence type="ECO:0000256" key="2">
    <source>
        <dbReference type="PROSITE-ProRule" id="PRU00447"/>
    </source>
</evidence>
<dbReference type="Proteomes" id="UP000694941">
    <property type="component" value="Unplaced"/>
</dbReference>
<reference evidence="5" key="1">
    <citation type="submission" date="2025-08" db="UniProtKB">
        <authorList>
            <consortium name="RefSeq"/>
        </authorList>
    </citation>
    <scope>IDENTIFICATION</scope>
    <source>
        <tissue evidence="5">Muscle</tissue>
    </source>
</reference>
<gene>
    <name evidence="5" type="primary">LOC111085430</name>
</gene>
<proteinExistence type="predicted"/>
<dbReference type="SMART" id="SM00266">
    <property type="entry name" value="CAD"/>
    <property type="match status" value="1"/>
</dbReference>
<dbReference type="PANTHER" id="PTHR12306:SF22">
    <property type="entry name" value="DNAATION FACTOR-RELATED PROTEIN 2, ISOFORM B"/>
    <property type="match status" value="1"/>
</dbReference>
<accession>A0ABM1S7N4</accession>
<keyword evidence="1 2" id="KW-0053">Apoptosis</keyword>
<keyword evidence="4" id="KW-1185">Reference proteome</keyword>
<evidence type="ECO:0000256" key="1">
    <source>
        <dbReference type="ARBA" id="ARBA00022703"/>
    </source>
</evidence>
<dbReference type="GeneID" id="111085430"/>
<dbReference type="RefSeq" id="XP_022239639.1">
    <property type="nucleotide sequence ID" value="XM_022383931.1"/>
</dbReference>
<protein>
    <submittedName>
        <fullName evidence="5">Uncharacterized protein LOC111085430</fullName>
    </submittedName>
</protein>
<dbReference type="Gene3D" id="3.10.20.10">
    <property type="match status" value="1"/>
</dbReference>
<dbReference type="InterPro" id="IPR003508">
    <property type="entry name" value="CIDE-N_dom"/>
</dbReference>